<feature type="transmembrane region" description="Helical" evidence="11">
    <location>
        <begin position="399"/>
        <end position="421"/>
    </location>
</feature>
<dbReference type="SUPFAM" id="SSF103473">
    <property type="entry name" value="MFS general substrate transporter"/>
    <property type="match status" value="1"/>
</dbReference>
<reference evidence="14" key="1">
    <citation type="submission" date="2013-08" db="EMBL/GenBank/DDBJ databases">
        <title>Intrasporangium oryzae NRRL B-24470.</title>
        <authorList>
            <person name="Liu H."/>
            <person name="Wang G."/>
        </authorList>
    </citation>
    <scope>NUCLEOTIDE SEQUENCE [LARGE SCALE GENOMIC DNA]</scope>
    <source>
        <strain evidence="14">Q5-1</strain>
    </source>
</reference>
<dbReference type="GO" id="GO:0015293">
    <property type="term" value="F:symporter activity"/>
    <property type="evidence" value="ECO:0007669"/>
    <property type="project" value="UniProtKB-KW"/>
</dbReference>
<keyword evidence="5 11" id="KW-0812">Transmembrane</keyword>
<feature type="transmembrane region" description="Helical" evidence="11">
    <location>
        <begin position="45"/>
        <end position="68"/>
    </location>
</feature>
<evidence type="ECO:0000256" key="6">
    <source>
        <dbReference type="ARBA" id="ARBA00022847"/>
    </source>
</evidence>
<proteinExistence type="inferred from homology"/>
<gene>
    <name evidence="13" type="ORF">N864_06000</name>
</gene>
<evidence type="ECO:0000256" key="3">
    <source>
        <dbReference type="ARBA" id="ARBA00022448"/>
    </source>
</evidence>
<evidence type="ECO:0000256" key="10">
    <source>
        <dbReference type="ARBA" id="ARBA00039918"/>
    </source>
</evidence>
<dbReference type="PROSITE" id="PS50850">
    <property type="entry name" value="MFS"/>
    <property type="match status" value="1"/>
</dbReference>
<comment type="similarity">
    <text evidence="2">Belongs to the major facilitator superfamily. Metabolite:H+ Symporter (MHS) family (TC 2.A.1.6) family.</text>
</comment>
<evidence type="ECO:0000313" key="13">
    <source>
        <dbReference type="EMBL" id="EWT04821.1"/>
    </source>
</evidence>
<feature type="domain" description="Major facilitator superfamily (MFS) profile" evidence="12">
    <location>
        <begin position="16"/>
        <end position="428"/>
    </location>
</feature>
<feature type="transmembrane region" description="Helical" evidence="11">
    <location>
        <begin position="335"/>
        <end position="361"/>
    </location>
</feature>
<protein>
    <recommendedName>
        <fullName evidence="10">Putative proline/betaine transporter</fullName>
    </recommendedName>
</protein>
<feature type="transmembrane region" description="Helical" evidence="11">
    <location>
        <begin position="89"/>
        <end position="113"/>
    </location>
</feature>
<evidence type="ECO:0000256" key="2">
    <source>
        <dbReference type="ARBA" id="ARBA00008240"/>
    </source>
</evidence>
<dbReference type="PATRIC" id="fig|584657.3.peg.3303"/>
<dbReference type="PANTHER" id="PTHR43045">
    <property type="entry name" value="SHIKIMATE TRANSPORTER"/>
    <property type="match status" value="1"/>
</dbReference>
<keyword evidence="4" id="KW-1003">Cell membrane</keyword>
<feature type="transmembrane region" description="Helical" evidence="11">
    <location>
        <begin position="373"/>
        <end position="393"/>
    </location>
</feature>
<evidence type="ECO:0000256" key="8">
    <source>
        <dbReference type="ARBA" id="ARBA00023136"/>
    </source>
</evidence>
<evidence type="ECO:0000256" key="5">
    <source>
        <dbReference type="ARBA" id="ARBA00022692"/>
    </source>
</evidence>
<evidence type="ECO:0000256" key="4">
    <source>
        <dbReference type="ARBA" id="ARBA00022475"/>
    </source>
</evidence>
<feature type="transmembrane region" description="Helical" evidence="11">
    <location>
        <begin position="164"/>
        <end position="181"/>
    </location>
</feature>
<comment type="function">
    <text evidence="9">May be a proton symporter involved in the uptake of osmolytes such as proline and glycine betaine.</text>
</comment>
<sequence length="445" mass="47390">MSSTATTLDERMARKAGLAAFVGTTIEWYDFYIYGTASALVFGKLFFSAAAPSVAILLSFATFAVGFLTRPIGGVVFGQIGDRIGRKRALIATLLLMGVATAGVGLLPTYAAIGSAAPVLLVVLRLIQGLAVGGEWGGAVLIATEHTKRERGFLFGAFAQQGSPAGRILATLVFLGVTALLPDEALLSWAWRVPFLLSAVLVVVGLIIRLSIEESPEMLELQRRNETVRVPVMELFRTHTPEVVLGVFGILCVFVVVYARDTFALAWATKDLNFAKDSFLSIILIASVVQFFVQPFGAVLATRGNVRRLVAILLGLEVIALPLMFVLIGTGNWTIAMLGTVLATIPDVMFYAVMAGMFAQAFPARVRYTGMSLTYGLSGALCGTTPMILQWLLNSSGSIVMPIGFAIVTTVISLVGSVALLGRTARRAEAEGRHLVVDEPAVSIA</sequence>
<keyword evidence="14" id="KW-1185">Reference proteome</keyword>
<dbReference type="InterPro" id="IPR020846">
    <property type="entry name" value="MFS_dom"/>
</dbReference>
<evidence type="ECO:0000256" key="9">
    <source>
        <dbReference type="ARBA" id="ARBA00037295"/>
    </source>
</evidence>
<dbReference type="AlphaFoldDB" id="W9GF31"/>
<accession>W9GF31</accession>
<name>W9GF31_9MICO</name>
<comment type="caution">
    <text evidence="13">The sequence shown here is derived from an EMBL/GenBank/DDBJ whole genome shotgun (WGS) entry which is preliminary data.</text>
</comment>
<comment type="subcellular location">
    <subcellularLocation>
        <location evidence="1">Cell membrane</location>
        <topology evidence="1">Multi-pass membrane protein</topology>
    </subcellularLocation>
</comment>
<dbReference type="Gene3D" id="1.20.1250.20">
    <property type="entry name" value="MFS general substrate transporter like domains"/>
    <property type="match status" value="2"/>
</dbReference>
<evidence type="ECO:0000259" key="12">
    <source>
        <dbReference type="PROSITE" id="PS50850"/>
    </source>
</evidence>
<feature type="transmembrane region" description="Helical" evidence="11">
    <location>
        <begin position="279"/>
        <end position="302"/>
    </location>
</feature>
<organism evidence="13 14">
    <name type="scientific">Intrasporangium chromatireducens Q5-1</name>
    <dbReference type="NCBI Taxonomy" id="584657"/>
    <lineage>
        <taxon>Bacteria</taxon>
        <taxon>Bacillati</taxon>
        <taxon>Actinomycetota</taxon>
        <taxon>Actinomycetes</taxon>
        <taxon>Micrococcales</taxon>
        <taxon>Intrasporangiaceae</taxon>
        <taxon>Intrasporangium</taxon>
    </lineage>
</organism>
<evidence type="ECO:0000313" key="14">
    <source>
        <dbReference type="Proteomes" id="UP000019494"/>
    </source>
</evidence>
<feature type="transmembrane region" description="Helical" evidence="11">
    <location>
        <begin position="119"/>
        <end position="143"/>
    </location>
</feature>
<dbReference type="EMBL" id="AWQS01000181">
    <property type="protein sequence ID" value="EWT04821.1"/>
    <property type="molecule type" value="Genomic_DNA"/>
</dbReference>
<dbReference type="FunFam" id="1.20.1250.20:FF:000001">
    <property type="entry name" value="Dicarboxylate MFS transporter"/>
    <property type="match status" value="1"/>
</dbReference>
<dbReference type="GO" id="GO:0005886">
    <property type="term" value="C:plasma membrane"/>
    <property type="evidence" value="ECO:0007669"/>
    <property type="project" value="UniProtKB-SubCell"/>
</dbReference>
<feature type="transmembrane region" description="Helical" evidence="11">
    <location>
        <begin position="243"/>
        <end position="259"/>
    </location>
</feature>
<keyword evidence="6" id="KW-0769">Symport</keyword>
<dbReference type="InterPro" id="IPR036259">
    <property type="entry name" value="MFS_trans_sf"/>
</dbReference>
<dbReference type="Proteomes" id="UP000019494">
    <property type="component" value="Unassembled WGS sequence"/>
</dbReference>
<dbReference type="InterPro" id="IPR005828">
    <property type="entry name" value="MFS_sugar_transport-like"/>
</dbReference>
<feature type="transmembrane region" description="Helical" evidence="11">
    <location>
        <begin position="309"/>
        <end position="329"/>
    </location>
</feature>
<feature type="transmembrane region" description="Helical" evidence="11">
    <location>
        <begin position="193"/>
        <end position="212"/>
    </location>
</feature>
<dbReference type="CDD" id="cd17369">
    <property type="entry name" value="MFS_ShiA_like"/>
    <property type="match status" value="1"/>
</dbReference>
<dbReference type="Pfam" id="PF00083">
    <property type="entry name" value="Sugar_tr"/>
    <property type="match status" value="1"/>
</dbReference>
<evidence type="ECO:0000256" key="7">
    <source>
        <dbReference type="ARBA" id="ARBA00022989"/>
    </source>
</evidence>
<dbReference type="PANTHER" id="PTHR43045:SF2">
    <property type="entry name" value="INNER MEMBRANE METABOLITE TRANSPORT PROTEIN YHJE"/>
    <property type="match status" value="1"/>
</dbReference>
<evidence type="ECO:0000256" key="1">
    <source>
        <dbReference type="ARBA" id="ARBA00004651"/>
    </source>
</evidence>
<evidence type="ECO:0000256" key="11">
    <source>
        <dbReference type="SAM" id="Phobius"/>
    </source>
</evidence>
<keyword evidence="3" id="KW-0813">Transport</keyword>
<keyword evidence="7 11" id="KW-1133">Transmembrane helix</keyword>
<dbReference type="RefSeq" id="WP_034719408.1">
    <property type="nucleotide sequence ID" value="NZ_AWQS01000181.1"/>
</dbReference>
<keyword evidence="8 11" id="KW-0472">Membrane</keyword>